<dbReference type="Pfam" id="PF01814">
    <property type="entry name" value="Hemerythrin"/>
    <property type="match status" value="1"/>
</dbReference>
<evidence type="ECO:0000259" key="2">
    <source>
        <dbReference type="Pfam" id="PF01814"/>
    </source>
</evidence>
<sequence length="484" mass="54717">MKYIDLNKSVYDLVKEYPELVDIMDELGFSEIKKPVMLNSVGRFMTIPKGAKTKGIEMIDIILALKKNGFAFDKPDTDEAASSTPANNALAKDEQGVTNDEREKRKSLLKSYLQRLEDEAQLEEVRADFVKNFESVDASEIMAAEEELIKDGMPVEKIKKLCDVHSSLFHGMSVEEIHGVGANGLSLEEKRANKKQFAANYKTIVGHPLSTFSKENECASKLIEEFLSNPGEELPKGISDLSIHYAKKGDLLYPLLNKKYGMFGPSNVMWTVDDEIRDGLRDLRKSYDKDKAVEVLTRAKEMIYKEENILFPLCAANFTEEDWHGIYFDSKDYDIAFGIDETWDDAKKAEEGDLDMDFEIKMPGGVLKLKELIAVLNTLPLEVTFVDAGDINRFFNEVPKVFKRPSMALGRDVFSCHPPKIEPMVRAIIGDFKSGARDKVEVYMNKKEGDFLVSYFAVRDKNGTYLGTMELVQNMEGIKKHLGL</sequence>
<organism evidence="5 6">
    <name type="scientific">Ezakiella coagulans</name>
    <dbReference type="NCBI Taxonomy" id="46507"/>
    <lineage>
        <taxon>Bacteria</taxon>
        <taxon>Bacillati</taxon>
        <taxon>Bacillota</taxon>
        <taxon>Tissierellia</taxon>
        <taxon>Ezakiella</taxon>
    </lineage>
</organism>
<evidence type="ECO:0000259" key="3">
    <source>
        <dbReference type="Pfam" id="PF04282"/>
    </source>
</evidence>
<reference evidence="5 6" key="1">
    <citation type="submission" date="2018-04" db="EMBL/GenBank/DDBJ databases">
        <title>Genomic Encyclopedia of Type Strains, Phase IV (KMG-IV): sequencing the most valuable type-strain genomes for metagenomic binning, comparative biology and taxonomic classification.</title>
        <authorList>
            <person name="Goeker M."/>
        </authorList>
    </citation>
    <scope>NUCLEOTIDE SEQUENCE [LARGE SCALE GENOMIC DNA]</scope>
    <source>
        <strain evidence="5 6">DSM 20705</strain>
    </source>
</reference>
<keyword evidence="6" id="KW-1185">Reference proteome</keyword>
<dbReference type="Proteomes" id="UP000245793">
    <property type="component" value="Unassembled WGS sequence"/>
</dbReference>
<feature type="compositionally biased region" description="Basic and acidic residues" evidence="1">
    <location>
        <begin position="91"/>
        <end position="103"/>
    </location>
</feature>
<dbReference type="EMBL" id="QEKV01000004">
    <property type="protein sequence ID" value="PVY94632.1"/>
    <property type="molecule type" value="Genomic_DNA"/>
</dbReference>
<evidence type="ECO:0000259" key="4">
    <source>
        <dbReference type="Pfam" id="PF08984"/>
    </source>
</evidence>
<feature type="domain" description="Hemerythrin-like" evidence="2">
    <location>
        <begin position="240"/>
        <end position="314"/>
    </location>
</feature>
<evidence type="ECO:0000313" key="6">
    <source>
        <dbReference type="Proteomes" id="UP000245793"/>
    </source>
</evidence>
<dbReference type="Pfam" id="PF04282">
    <property type="entry name" value="DUF438"/>
    <property type="match status" value="1"/>
</dbReference>
<dbReference type="InterPro" id="IPR015077">
    <property type="entry name" value="DUF1858"/>
</dbReference>
<feature type="domain" description="DUF438" evidence="3">
    <location>
        <begin position="109"/>
        <end position="171"/>
    </location>
</feature>
<dbReference type="Pfam" id="PF13596">
    <property type="entry name" value="PAS_10"/>
    <property type="match status" value="1"/>
</dbReference>
<proteinExistence type="predicted"/>
<dbReference type="InterPro" id="IPR007380">
    <property type="entry name" value="DUF438"/>
</dbReference>
<feature type="region of interest" description="Disordered" evidence="1">
    <location>
        <begin position="76"/>
        <end position="103"/>
    </location>
</feature>
<dbReference type="InterPro" id="IPR012312">
    <property type="entry name" value="Hemerythrin-like"/>
</dbReference>
<comment type="caution">
    <text evidence="5">The sequence shown here is derived from an EMBL/GenBank/DDBJ whole genome shotgun (WGS) entry which is preliminary data.</text>
</comment>
<dbReference type="Gene3D" id="1.10.3910.10">
    <property type="entry name" value="SP0561-like"/>
    <property type="match status" value="1"/>
</dbReference>
<evidence type="ECO:0008006" key="7">
    <source>
        <dbReference type="Google" id="ProtNLM"/>
    </source>
</evidence>
<dbReference type="AlphaFoldDB" id="A0A2U1E459"/>
<dbReference type="Gene3D" id="1.20.120.520">
    <property type="entry name" value="nmb1532 protein domain like"/>
    <property type="match status" value="1"/>
</dbReference>
<dbReference type="PANTHER" id="PTHR39966:SF3">
    <property type="entry name" value="DUF438 DOMAIN-CONTAINING PROTEIN"/>
    <property type="match status" value="1"/>
</dbReference>
<dbReference type="SUPFAM" id="SSF140683">
    <property type="entry name" value="SP0561-like"/>
    <property type="match status" value="1"/>
</dbReference>
<gene>
    <name evidence="5" type="ORF">C7381_104138</name>
</gene>
<feature type="domain" description="DUF1858" evidence="4">
    <location>
        <begin position="4"/>
        <end position="60"/>
    </location>
</feature>
<dbReference type="PANTHER" id="PTHR39966">
    <property type="entry name" value="BLL2471 PROTEIN-RELATED"/>
    <property type="match status" value="1"/>
</dbReference>
<dbReference type="GO" id="GO:0005886">
    <property type="term" value="C:plasma membrane"/>
    <property type="evidence" value="ECO:0007669"/>
    <property type="project" value="TreeGrafter"/>
</dbReference>
<dbReference type="RefSeq" id="WP_425433152.1">
    <property type="nucleotide sequence ID" value="NZ_QEKV01000004.1"/>
</dbReference>
<accession>A0A2U1E459</accession>
<evidence type="ECO:0000256" key="1">
    <source>
        <dbReference type="SAM" id="MobiDB-lite"/>
    </source>
</evidence>
<name>A0A2U1E459_9FIRM</name>
<dbReference type="InterPro" id="IPR038062">
    <property type="entry name" value="ScdA-like_N_sf"/>
</dbReference>
<dbReference type="Pfam" id="PF08984">
    <property type="entry name" value="DUF1858"/>
    <property type="match status" value="1"/>
</dbReference>
<evidence type="ECO:0000313" key="5">
    <source>
        <dbReference type="EMBL" id="PVY94632.1"/>
    </source>
</evidence>
<protein>
    <recommendedName>
        <fullName evidence="7">Hemerythrin HHE cation binding domain-containing protein</fullName>
    </recommendedName>
</protein>